<comment type="caution">
    <text evidence="11">The sequence shown here is derived from an EMBL/GenBank/DDBJ whole genome shotgun (WGS) entry which is preliminary data.</text>
</comment>
<dbReference type="InterPro" id="IPR035890">
    <property type="entry name" value="Anti-sigma-28_factor_FlgM_sf"/>
</dbReference>
<feature type="compositionally biased region" description="Polar residues" evidence="9">
    <location>
        <begin position="20"/>
        <end position="37"/>
    </location>
</feature>
<keyword evidence="3" id="KW-0678">Repressor</keyword>
<dbReference type="InterPro" id="IPR007412">
    <property type="entry name" value="FlgM"/>
</dbReference>
<feature type="region of interest" description="Disordered" evidence="9">
    <location>
        <begin position="1"/>
        <end position="37"/>
    </location>
</feature>
<evidence type="ECO:0000256" key="8">
    <source>
        <dbReference type="ARBA" id="ARBA00030117"/>
    </source>
</evidence>
<evidence type="ECO:0000256" key="1">
    <source>
        <dbReference type="ARBA" id="ARBA00005322"/>
    </source>
</evidence>
<feature type="domain" description="Anti-sigma-28 factor FlgM C-terminal" evidence="10">
    <location>
        <begin position="57"/>
        <end position="93"/>
    </location>
</feature>
<keyword evidence="5" id="KW-0805">Transcription regulation</keyword>
<evidence type="ECO:0000256" key="4">
    <source>
        <dbReference type="ARBA" id="ARBA00022795"/>
    </source>
</evidence>
<evidence type="ECO:0000256" key="3">
    <source>
        <dbReference type="ARBA" id="ARBA00022491"/>
    </source>
</evidence>
<keyword evidence="6" id="KW-0804">Transcription</keyword>
<protein>
    <recommendedName>
        <fullName evidence="2">Negative regulator of flagellin synthesis</fullName>
    </recommendedName>
    <alternativeName>
        <fullName evidence="8">Anti-sigma-28 factor</fullName>
    </alternativeName>
</protein>
<proteinExistence type="inferred from homology"/>
<evidence type="ECO:0000256" key="2">
    <source>
        <dbReference type="ARBA" id="ARBA00017823"/>
    </source>
</evidence>
<sequence length="97" mass="9980">MSYSNEIGGLQRGLNPIAATGTTQTNTPAAATKTNDASTEQVDQAKLSLMGGLVSQALGGSDVRMDKVAKLQQAITSGSYSVSSSDVAEKMIDSLLE</sequence>
<evidence type="ECO:0000259" key="10">
    <source>
        <dbReference type="Pfam" id="PF04316"/>
    </source>
</evidence>
<evidence type="ECO:0000313" key="11">
    <source>
        <dbReference type="EMBL" id="RSL14876.1"/>
    </source>
</evidence>
<dbReference type="SUPFAM" id="SSF101498">
    <property type="entry name" value="Anti-sigma factor FlgM"/>
    <property type="match status" value="1"/>
</dbReference>
<comment type="similarity">
    <text evidence="1">Belongs to the FlgM family.</text>
</comment>
<name>A0A428MDA7_9BACT</name>
<evidence type="ECO:0000256" key="5">
    <source>
        <dbReference type="ARBA" id="ARBA00023015"/>
    </source>
</evidence>
<evidence type="ECO:0000256" key="9">
    <source>
        <dbReference type="SAM" id="MobiDB-lite"/>
    </source>
</evidence>
<dbReference type="GO" id="GO:0044781">
    <property type="term" value="P:bacterial-type flagellum organization"/>
    <property type="evidence" value="ECO:0007669"/>
    <property type="project" value="UniProtKB-KW"/>
</dbReference>
<dbReference type="GO" id="GO:0045892">
    <property type="term" value="P:negative regulation of DNA-templated transcription"/>
    <property type="evidence" value="ECO:0007669"/>
    <property type="project" value="InterPro"/>
</dbReference>
<dbReference type="EMBL" id="RSDW01000001">
    <property type="protein sequence ID" value="RSL14876.1"/>
    <property type="molecule type" value="Genomic_DNA"/>
</dbReference>
<dbReference type="Pfam" id="PF04316">
    <property type="entry name" value="FlgM"/>
    <property type="match status" value="1"/>
</dbReference>
<dbReference type="AlphaFoldDB" id="A0A428MDA7"/>
<dbReference type="InterPro" id="IPR031316">
    <property type="entry name" value="FlgM_C"/>
</dbReference>
<reference evidence="11 12" key="1">
    <citation type="submission" date="2018-12" db="EMBL/GenBank/DDBJ databases">
        <title>Sequencing of bacterial isolates from soil warming experiment in Harvard Forest, Massachusetts, USA.</title>
        <authorList>
            <person name="Deangelis K."/>
        </authorList>
    </citation>
    <scope>NUCLEOTIDE SEQUENCE [LARGE SCALE GENOMIC DNA]</scope>
    <source>
        <strain evidence="11 12">EB153</strain>
    </source>
</reference>
<dbReference type="OrthoDB" id="122850at2"/>
<organism evidence="11 12">
    <name type="scientific">Edaphobacter aggregans</name>
    <dbReference type="NCBI Taxonomy" id="570835"/>
    <lineage>
        <taxon>Bacteria</taxon>
        <taxon>Pseudomonadati</taxon>
        <taxon>Acidobacteriota</taxon>
        <taxon>Terriglobia</taxon>
        <taxon>Terriglobales</taxon>
        <taxon>Acidobacteriaceae</taxon>
        <taxon>Edaphobacter</taxon>
    </lineage>
</organism>
<keyword evidence="4" id="KW-1005">Bacterial flagellum biogenesis</keyword>
<dbReference type="RefSeq" id="WP_125483689.1">
    <property type="nucleotide sequence ID" value="NZ_RSDW01000001.1"/>
</dbReference>
<dbReference type="NCBIfam" id="TIGR03824">
    <property type="entry name" value="FlgM_jcvi"/>
    <property type="match status" value="1"/>
</dbReference>
<evidence type="ECO:0000256" key="7">
    <source>
        <dbReference type="ARBA" id="ARBA00024739"/>
    </source>
</evidence>
<comment type="function">
    <text evidence="7">Responsible for the coupling of flagellin expression to flagellar assembly by preventing expression of the flagellin genes when a component of the middle class of proteins is defective. It negatively regulates flagellar genes by inhibiting the activity of FliA by directly binding to FliA.</text>
</comment>
<evidence type="ECO:0000313" key="12">
    <source>
        <dbReference type="Proteomes" id="UP000269669"/>
    </source>
</evidence>
<dbReference type="Proteomes" id="UP000269669">
    <property type="component" value="Unassembled WGS sequence"/>
</dbReference>
<gene>
    <name evidence="11" type="ORF">EDE15_0344</name>
</gene>
<accession>A0A428MDA7</accession>
<keyword evidence="12" id="KW-1185">Reference proteome</keyword>
<evidence type="ECO:0000256" key="6">
    <source>
        <dbReference type="ARBA" id="ARBA00023163"/>
    </source>
</evidence>